<organism evidence="2 3">
    <name type="scientific">Hymenobacter humi</name>
    <dbReference type="NCBI Taxonomy" id="1411620"/>
    <lineage>
        <taxon>Bacteria</taxon>
        <taxon>Pseudomonadati</taxon>
        <taxon>Bacteroidota</taxon>
        <taxon>Cytophagia</taxon>
        <taxon>Cytophagales</taxon>
        <taxon>Hymenobacteraceae</taxon>
        <taxon>Hymenobacter</taxon>
    </lineage>
</organism>
<keyword evidence="1" id="KW-0472">Membrane</keyword>
<dbReference type="RefSeq" id="WP_380206341.1">
    <property type="nucleotide sequence ID" value="NZ_JBHTEK010000003.1"/>
</dbReference>
<dbReference type="EMBL" id="JBHTEK010000003">
    <property type="protein sequence ID" value="MFC7670630.1"/>
    <property type="molecule type" value="Genomic_DNA"/>
</dbReference>
<comment type="caution">
    <text evidence="2">The sequence shown here is derived from an EMBL/GenBank/DDBJ whole genome shotgun (WGS) entry which is preliminary data.</text>
</comment>
<evidence type="ECO:0000313" key="2">
    <source>
        <dbReference type="EMBL" id="MFC7670630.1"/>
    </source>
</evidence>
<dbReference type="Proteomes" id="UP001596513">
    <property type="component" value="Unassembled WGS sequence"/>
</dbReference>
<name>A0ABW2UEI3_9BACT</name>
<keyword evidence="1" id="KW-0812">Transmembrane</keyword>
<protein>
    <submittedName>
        <fullName evidence="2">Uncharacterized protein</fullName>
    </submittedName>
</protein>
<evidence type="ECO:0000313" key="3">
    <source>
        <dbReference type="Proteomes" id="UP001596513"/>
    </source>
</evidence>
<keyword evidence="3" id="KW-1185">Reference proteome</keyword>
<reference evidence="3" key="1">
    <citation type="journal article" date="2019" name="Int. J. Syst. Evol. Microbiol.">
        <title>The Global Catalogue of Microorganisms (GCM) 10K type strain sequencing project: providing services to taxonomists for standard genome sequencing and annotation.</title>
        <authorList>
            <consortium name="The Broad Institute Genomics Platform"/>
            <consortium name="The Broad Institute Genome Sequencing Center for Infectious Disease"/>
            <person name="Wu L."/>
            <person name="Ma J."/>
        </authorList>
    </citation>
    <scope>NUCLEOTIDE SEQUENCE [LARGE SCALE GENOMIC DNA]</scope>
    <source>
        <strain evidence="3">JCM 19635</strain>
    </source>
</reference>
<evidence type="ECO:0000256" key="1">
    <source>
        <dbReference type="SAM" id="Phobius"/>
    </source>
</evidence>
<feature type="transmembrane region" description="Helical" evidence="1">
    <location>
        <begin position="20"/>
        <end position="41"/>
    </location>
</feature>
<gene>
    <name evidence="2" type="ORF">ACFQT0_27045</name>
</gene>
<keyword evidence="1" id="KW-1133">Transmembrane helix</keyword>
<proteinExistence type="predicted"/>
<feature type="transmembrane region" description="Helical" evidence="1">
    <location>
        <begin position="65"/>
        <end position="86"/>
    </location>
</feature>
<sequence length="133" mass="14559">MSAMATAPLWCSSIMWAKSWSVLPFIFMALILRIMSFIDAIRGESPAALPSAILEWSMLAMSPEAVASVAVVSVVVVVVSAVLSLLHEATSRVPEQRAARKKADFFMGFGMVEGWEKELMRCLGLSWRPGPSR</sequence>
<accession>A0ABW2UEI3</accession>